<dbReference type="InterPro" id="IPR008979">
    <property type="entry name" value="Galactose-bd-like_sf"/>
</dbReference>
<dbReference type="InterPro" id="IPR050964">
    <property type="entry name" value="Striated_Muscle_Regulatory"/>
</dbReference>
<keyword evidence="5" id="KW-1185">Reference proteome</keyword>
<evidence type="ECO:0000259" key="3">
    <source>
        <dbReference type="PROSITE" id="PS50853"/>
    </source>
</evidence>
<evidence type="ECO:0000256" key="2">
    <source>
        <dbReference type="SAM" id="MobiDB-lite"/>
    </source>
</evidence>
<dbReference type="Gene3D" id="2.60.120.260">
    <property type="entry name" value="Galactose-binding domain-like"/>
    <property type="match status" value="2"/>
</dbReference>
<proteinExistence type="predicted"/>
<dbReference type="InterPro" id="IPR013783">
    <property type="entry name" value="Ig-like_fold"/>
</dbReference>
<evidence type="ECO:0000256" key="1">
    <source>
        <dbReference type="ARBA" id="ARBA00022737"/>
    </source>
</evidence>
<dbReference type="PROSITE" id="PS50853">
    <property type="entry name" value="FN3"/>
    <property type="match status" value="4"/>
</dbReference>
<accession>A0A7X5BZM9</accession>
<dbReference type="Pfam" id="PF00041">
    <property type="entry name" value="fn3"/>
    <property type="match status" value="3"/>
</dbReference>
<evidence type="ECO:0000313" key="5">
    <source>
        <dbReference type="Proteomes" id="UP000558113"/>
    </source>
</evidence>
<protein>
    <submittedName>
        <fullName evidence="4">DUF5060 domain-containing protein</fullName>
    </submittedName>
</protein>
<reference evidence="4 5" key="1">
    <citation type="submission" date="2020-01" db="EMBL/GenBank/DDBJ databases">
        <title>Paenibacillus soybeanensis sp. nov. isolated from the nodules of soybean (Glycine max(L.) Merr).</title>
        <authorList>
            <person name="Wang H."/>
        </authorList>
    </citation>
    <scope>NUCLEOTIDE SEQUENCE [LARGE SCALE GENOMIC DNA]</scope>
    <source>
        <strain evidence="4 5">DSM 23054</strain>
    </source>
</reference>
<comment type="caution">
    <text evidence="4">The sequence shown here is derived from an EMBL/GenBank/DDBJ whole genome shotgun (WGS) entry which is preliminary data.</text>
</comment>
<feature type="domain" description="Fibronectin type-III" evidence="3">
    <location>
        <begin position="606"/>
        <end position="691"/>
    </location>
</feature>
<dbReference type="Pfam" id="PF16586">
    <property type="entry name" value="DUF5060"/>
    <property type="match status" value="1"/>
</dbReference>
<gene>
    <name evidence="4" type="ORF">GT003_28000</name>
</gene>
<feature type="domain" description="Fibronectin type-III" evidence="3">
    <location>
        <begin position="698"/>
        <end position="784"/>
    </location>
</feature>
<feature type="domain" description="Fibronectin type-III" evidence="3">
    <location>
        <begin position="941"/>
        <end position="1029"/>
    </location>
</feature>
<dbReference type="PANTHER" id="PTHR13817:SF173">
    <property type="entry name" value="FRAZZLED"/>
    <property type="match status" value="1"/>
</dbReference>
<dbReference type="Proteomes" id="UP000558113">
    <property type="component" value="Unassembled WGS sequence"/>
</dbReference>
<dbReference type="InterPro" id="IPR017853">
    <property type="entry name" value="GH"/>
</dbReference>
<dbReference type="SUPFAM" id="SSF49785">
    <property type="entry name" value="Galactose-binding domain-like"/>
    <property type="match status" value="2"/>
</dbReference>
<dbReference type="Gene3D" id="2.60.40.10">
    <property type="entry name" value="Immunoglobulins"/>
    <property type="match status" value="5"/>
</dbReference>
<dbReference type="SMART" id="SM00060">
    <property type="entry name" value="FN3"/>
    <property type="match status" value="4"/>
</dbReference>
<dbReference type="Gene3D" id="3.20.20.80">
    <property type="entry name" value="Glycosidases"/>
    <property type="match status" value="1"/>
</dbReference>
<dbReference type="EMBL" id="JAAAMU010000023">
    <property type="protein sequence ID" value="NBC72843.1"/>
    <property type="molecule type" value="Genomic_DNA"/>
</dbReference>
<dbReference type="PANTHER" id="PTHR13817">
    <property type="entry name" value="TITIN"/>
    <property type="match status" value="1"/>
</dbReference>
<feature type="domain" description="Fibronectin type-III" evidence="3">
    <location>
        <begin position="1039"/>
        <end position="1125"/>
    </location>
</feature>
<keyword evidence="1" id="KW-0677">Repeat</keyword>
<organism evidence="4 5">
    <name type="scientific">Paenibacillus sacheonensis</name>
    <dbReference type="NCBI Taxonomy" id="742054"/>
    <lineage>
        <taxon>Bacteria</taxon>
        <taxon>Bacillati</taxon>
        <taxon>Bacillota</taxon>
        <taxon>Bacilli</taxon>
        <taxon>Bacillales</taxon>
        <taxon>Paenibacillaceae</taxon>
        <taxon>Paenibacillus</taxon>
    </lineage>
</organism>
<dbReference type="InterPro" id="IPR032260">
    <property type="entry name" value="DUF5060"/>
</dbReference>
<evidence type="ECO:0000313" key="4">
    <source>
        <dbReference type="EMBL" id="NBC72843.1"/>
    </source>
</evidence>
<sequence length="1343" mass="141506">MFSHSAVRKLFRFLLAAIIVSGTITGSMVFGTSEVSAASTTFANVSANTAAPAVYGKYELTFDLSTTYDNPFNPDEADVRAYFLTPGGQTEVVPAFYRSDSSPKWAVRYSPRLQGSYSAYLKVTDANGTGQSSASAFTAGPAAAGSRGFMAAAGSRFTDSLGKQITLLGTNYAWSSPNEILSAMPQYKAAQMNVMRVWLNCWWANYAPEYGPVTTYQNGIGMTYQGIGRYQLENSARMDTLMETARDNGLYIMLTLNSFGDFFYDWAYHAYNTANGGPSSWSDNNTDFWTNPTAIAYQKKLLRYIFARWGYSTSLGMLEYWNEADNHVNDYANKPYWHEAVDTYWKSLDFYHHPTTTSFAWMDQLGFNQTSWGPLTTLNAVNHHFYIDSKNGMDIWESNIKYSLANYGNRPTFIGEVGYTGPGAGTLGAPLTKRFVHDGIWGPVFRAGAAGANLLWVEDQDPVLSGFNLPPVYKEFYNAFAGFIKPEEYYLPSMPHVDYGLQSNDAKVGAFKNADRALLWVNDTQATYDVGTPRTVSGMSFTLPSMNNGTYDIRFVDTVSGATMSTATAAASGGNLVLAIPSFARDIAVKVVRQGSAAADAQAPTQPANVVVTGKTDATVSLGWDPSFDNLGVAGYVISRNGTVAATNNGKTGFTDSGLAANTSYTYTIAAKDAAGNTSSAVSYVVSTNPLDAVAPTAPANVIVSGKSDTAVSLSWEASTDNVSVTGYDIYRGAALIGSTTSALSYTDTGLTPSTAYAYSVKAKDARNNVSAAGTAVVTTFAPNANFLANPGFEIDDGTGRLANWPCEQFYYCTRDTSVARSGASSMKVDGNTNAWFGTGQDIPAVPGQAYALDGYVNIGRNAATTVRVMLKFLNADKNAIGEQTFAALTGTTNGWVNVNGKTTAPAGTAFARAYIHFATLDMTLHLDDFSLAKAAADTQAPSTPAGVASTGKTASTIDLSWNESTDNYGVTGYDVYRNGALVGSSGWNAFTDTGLAAGTAYTYTVKAKDAAGNASPASTAVTVTTTGTGGGDSAAPTAPGSLTSPAKTSTSVSLAWTASTDNVGVTAYDIYNGDSLAGSTTGQTNYTVTGLTPGTAYGFTVKARDASGNVSPASGSLSVTTEPNAAGTWTFCATEGGACSFTGTKTVRYGANGTYATGTFTGGVSCTNAVFGDPVVGVEKHCDISEPAPAVNLLLNPGFETDNGSGKPTEWTSDKAWFIARDTVVKRSGDASLKIETDSGAWLGTQQTVTGTAGLQYVLNGYVNIPAITGSHINFLVEFLDGGGQVLSSNTAGSFNAATPSGWTNVHGSYAAPANTASVRVVIQTLDVNGTIYVDDLVLSNG</sequence>
<dbReference type="CDD" id="cd00063">
    <property type="entry name" value="FN3"/>
    <property type="match status" value="4"/>
</dbReference>
<dbReference type="InterPro" id="IPR003961">
    <property type="entry name" value="FN3_dom"/>
</dbReference>
<dbReference type="RefSeq" id="WP_161704238.1">
    <property type="nucleotide sequence ID" value="NZ_JAAAMU010000023.1"/>
</dbReference>
<dbReference type="OrthoDB" id="9792152at2"/>
<dbReference type="SUPFAM" id="SSF49265">
    <property type="entry name" value="Fibronectin type III"/>
    <property type="match status" value="3"/>
</dbReference>
<feature type="region of interest" description="Disordered" evidence="2">
    <location>
        <begin position="1024"/>
        <end position="1047"/>
    </location>
</feature>
<name>A0A7X5BZM9_9BACL</name>
<dbReference type="InterPro" id="IPR036116">
    <property type="entry name" value="FN3_sf"/>
</dbReference>
<dbReference type="SUPFAM" id="SSF51445">
    <property type="entry name" value="(Trans)glycosidases"/>
    <property type="match status" value="1"/>
</dbReference>